<dbReference type="SUPFAM" id="SSF81653">
    <property type="entry name" value="Calcium ATPase, transduction domain A"/>
    <property type="match status" value="1"/>
</dbReference>
<dbReference type="Gramene" id="AET1Gv20624600.7">
    <property type="protein sequence ID" value="AET1Gv20624600.7"/>
    <property type="gene ID" value="AET1Gv20624600"/>
</dbReference>
<keyword evidence="15" id="KW-0732">Signal</keyword>
<keyword evidence="4 14" id="KW-0812">Transmembrane</keyword>
<evidence type="ECO:0000313" key="18">
    <source>
        <dbReference type="Proteomes" id="UP000015105"/>
    </source>
</evidence>
<dbReference type="Pfam" id="PF00122">
    <property type="entry name" value="E1-E2_ATPase"/>
    <property type="match status" value="1"/>
</dbReference>
<dbReference type="AlphaFoldDB" id="A0A452Z3W4"/>
<dbReference type="GO" id="GO:0016887">
    <property type="term" value="F:ATP hydrolysis activity"/>
    <property type="evidence" value="ECO:0007669"/>
    <property type="project" value="InterPro"/>
</dbReference>
<comment type="subcellular location">
    <subcellularLocation>
        <location evidence="14">Cell membrane</location>
        <topology evidence="14">Multi-pass membrane protein</topology>
    </subcellularLocation>
    <subcellularLocation>
        <location evidence="1">Membrane</location>
        <topology evidence="1">Multi-pass membrane protein</topology>
    </subcellularLocation>
</comment>
<keyword evidence="7 14" id="KW-0067">ATP-binding</keyword>
<dbReference type="InterPro" id="IPR023298">
    <property type="entry name" value="ATPase_P-typ_TM_dom_sf"/>
</dbReference>
<dbReference type="Gene3D" id="3.40.50.1000">
    <property type="entry name" value="HAD superfamily/HAD-like"/>
    <property type="match status" value="1"/>
</dbReference>
<dbReference type="GO" id="GO:0005886">
    <property type="term" value="C:plasma membrane"/>
    <property type="evidence" value="ECO:0007669"/>
    <property type="project" value="UniProtKB-SubCell"/>
</dbReference>
<keyword evidence="9 14" id="KW-1278">Translocase</keyword>
<keyword evidence="5" id="KW-0479">Metal-binding</keyword>
<dbReference type="EC" id="7.1.2.1" evidence="14"/>
<evidence type="ECO:0000256" key="3">
    <source>
        <dbReference type="ARBA" id="ARBA00022553"/>
    </source>
</evidence>
<dbReference type="Gene3D" id="1.20.1110.10">
    <property type="entry name" value="Calcium-transporting ATPase, transmembrane domain"/>
    <property type="match status" value="2"/>
</dbReference>
<dbReference type="SFLD" id="SFLDF00027">
    <property type="entry name" value="p-type_atpase"/>
    <property type="match status" value="1"/>
</dbReference>
<keyword evidence="12 14" id="KW-0472">Membrane</keyword>
<proteinExistence type="inferred from homology"/>
<evidence type="ECO:0000256" key="5">
    <source>
        <dbReference type="ARBA" id="ARBA00022723"/>
    </source>
</evidence>
<reference evidence="18" key="2">
    <citation type="journal article" date="2017" name="Nat. Plants">
        <title>The Aegilops tauschii genome reveals multiple impacts of transposons.</title>
        <authorList>
            <person name="Zhao G."/>
            <person name="Zou C."/>
            <person name="Li K."/>
            <person name="Wang K."/>
            <person name="Li T."/>
            <person name="Gao L."/>
            <person name="Zhang X."/>
            <person name="Wang H."/>
            <person name="Yang Z."/>
            <person name="Liu X."/>
            <person name="Jiang W."/>
            <person name="Mao L."/>
            <person name="Kong X."/>
            <person name="Jiao Y."/>
            <person name="Jia J."/>
        </authorList>
    </citation>
    <scope>NUCLEOTIDE SEQUENCE [LARGE SCALE GENOMIC DNA]</scope>
    <source>
        <strain evidence="18">cv. AL8/78</strain>
    </source>
</reference>
<dbReference type="SUPFAM" id="SSF56784">
    <property type="entry name" value="HAD-like"/>
    <property type="match status" value="1"/>
</dbReference>
<dbReference type="FunFam" id="3.40.1110.10:FF:000004">
    <property type="entry name" value="Plasma membrane ATPase"/>
    <property type="match status" value="1"/>
</dbReference>
<evidence type="ECO:0000256" key="8">
    <source>
        <dbReference type="ARBA" id="ARBA00022842"/>
    </source>
</evidence>
<keyword evidence="3" id="KW-0597">Phosphoprotein</keyword>
<dbReference type="SFLD" id="SFLDS00003">
    <property type="entry name" value="Haloacid_Dehalogenase"/>
    <property type="match status" value="1"/>
</dbReference>
<dbReference type="InterPro" id="IPR018303">
    <property type="entry name" value="ATPase_P-typ_P_site"/>
</dbReference>
<dbReference type="InterPro" id="IPR036412">
    <property type="entry name" value="HAD-like_sf"/>
</dbReference>
<reference evidence="17" key="4">
    <citation type="submission" date="2019-03" db="UniProtKB">
        <authorList>
            <consortium name="EnsemblPlants"/>
        </authorList>
    </citation>
    <scope>IDENTIFICATION</scope>
</reference>
<dbReference type="InterPro" id="IPR001757">
    <property type="entry name" value="P_typ_ATPase"/>
</dbReference>
<dbReference type="GO" id="GO:0005524">
    <property type="term" value="F:ATP binding"/>
    <property type="evidence" value="ECO:0007669"/>
    <property type="project" value="UniProtKB-UniRule"/>
</dbReference>
<dbReference type="NCBIfam" id="TIGR01494">
    <property type="entry name" value="ATPase_P-type"/>
    <property type="match status" value="2"/>
</dbReference>
<comment type="caution">
    <text evidence="14">Lacks conserved residue(s) required for the propagation of feature annotation.</text>
</comment>
<evidence type="ECO:0000256" key="12">
    <source>
        <dbReference type="ARBA" id="ARBA00023136"/>
    </source>
</evidence>
<sequence>MWNPLSWVMEVAAIMAIALANGGGRPPDWQDFVGIIALLLLNSTISYIEESNAGSSAKALMANLAPKTKVLRDGRWSEQDASILVPGDIISIKLGDIVPADARLLLEGDPLKIDQSALTGESLPVTKNPGDSVYSGSTCKQGEIEAVVIATGVHTFFGKAAHLVDSTNQVGHFQKVLRAIGNFCIGAIAIGMIVEIIVMYFIQHRRYRDGIDNLLVLLIGGIPIAMPTVLSVTMAIGSHRLSKQGAITKRMTAIEEMAGMDVLCSDKTGTLTLNKLSVDRNLIEVFAVGVAKDEVLLFAAMASRVENQDAIDAAMVGMLADPKEARAGILEMHFLPFNPVDKRTALTYQDVADGTWHRVSKGAPEQILELCNCRDDVKNKAHAIIDKYAERGLRSLAVARQEVPEKSKDSSGGAWEFVGLLPLLDPPRHDSAETIKQALNLGVNVKMITGDQLAIAKETGRRLGMGTNMYPSSALLGQSVHESIVSLPVDELIEKADGFAGVFPEHKYEIVKKLQQMKHICGMTGDGVNDAPALKKADIGIAVADATDAARSASDIVLTEPGLSVIISAVLTSRAIWLYSIITFIPLDLFKFAIGYALSGKAWDTLFENKIAFTNKKDYGKEKRELQWATAQRTLHGLPTADPDSTPQERSNYGELSEIAEQAKRRAEMARLRELSTLKGRVESAVRLKGLDMETVDNHHYTV</sequence>
<evidence type="ECO:0000256" key="2">
    <source>
        <dbReference type="ARBA" id="ARBA00008804"/>
    </source>
</evidence>
<feature type="chain" id="PRO_5019028841" description="Plasma membrane ATPase" evidence="15">
    <location>
        <begin position="21"/>
        <end position="703"/>
    </location>
</feature>
<dbReference type="FunFam" id="2.70.150.10:FF:000004">
    <property type="entry name" value="Plasma membrane ATPase"/>
    <property type="match status" value="1"/>
</dbReference>
<dbReference type="InterPro" id="IPR059000">
    <property type="entry name" value="ATPase_P-type_domA"/>
</dbReference>
<keyword evidence="10 14" id="KW-1133">Transmembrane helix</keyword>
<evidence type="ECO:0000256" key="14">
    <source>
        <dbReference type="RuleBase" id="RU362083"/>
    </source>
</evidence>
<keyword evidence="14" id="KW-0813">Transport</keyword>
<reference evidence="18" key="1">
    <citation type="journal article" date="2014" name="Science">
        <title>Ancient hybridizations among the ancestral genomes of bread wheat.</title>
        <authorList>
            <consortium name="International Wheat Genome Sequencing Consortium,"/>
            <person name="Marcussen T."/>
            <person name="Sandve S.R."/>
            <person name="Heier L."/>
            <person name="Spannagl M."/>
            <person name="Pfeifer M."/>
            <person name="Jakobsen K.S."/>
            <person name="Wulff B.B."/>
            <person name="Steuernagel B."/>
            <person name="Mayer K.F."/>
            <person name="Olsen O.A."/>
        </authorList>
    </citation>
    <scope>NUCLEOTIDE SEQUENCE [LARGE SCALE GENOMIC DNA]</scope>
    <source>
        <strain evidence="18">cv. AL8/78</strain>
    </source>
</reference>
<keyword evidence="6 14" id="KW-0547">Nucleotide-binding</keyword>
<dbReference type="Gene3D" id="3.40.1110.10">
    <property type="entry name" value="Calcium-transporting ATPase, cytoplasmic domain N"/>
    <property type="match status" value="1"/>
</dbReference>
<dbReference type="FunFam" id="3.40.50.1000:FF:000211">
    <property type="entry name" value="Plasma membrane ATPase"/>
    <property type="match status" value="1"/>
</dbReference>
<dbReference type="SFLD" id="SFLDG00002">
    <property type="entry name" value="C1.7:_P-type_atpase_like"/>
    <property type="match status" value="1"/>
</dbReference>
<feature type="transmembrane region" description="Helical" evidence="14">
    <location>
        <begin position="214"/>
        <end position="236"/>
    </location>
</feature>
<feature type="signal peptide" evidence="15">
    <location>
        <begin position="1"/>
        <end position="20"/>
    </location>
</feature>
<comment type="catalytic activity">
    <reaction evidence="13 14">
        <text>ATP + H2O + H(+)(in) = ADP + phosphate + 2 H(+)(out)</text>
        <dbReference type="Rhea" id="RHEA:20852"/>
        <dbReference type="ChEBI" id="CHEBI:15377"/>
        <dbReference type="ChEBI" id="CHEBI:15378"/>
        <dbReference type="ChEBI" id="CHEBI:30616"/>
        <dbReference type="ChEBI" id="CHEBI:43474"/>
        <dbReference type="ChEBI" id="CHEBI:456216"/>
        <dbReference type="EC" id="7.1.2.1"/>
    </reaction>
</comment>
<dbReference type="PANTHER" id="PTHR42861">
    <property type="entry name" value="CALCIUM-TRANSPORTING ATPASE"/>
    <property type="match status" value="1"/>
</dbReference>
<evidence type="ECO:0000256" key="4">
    <source>
        <dbReference type="ARBA" id="ARBA00022692"/>
    </source>
</evidence>
<dbReference type="InterPro" id="IPR006534">
    <property type="entry name" value="P-type_ATPase_IIIA"/>
</dbReference>
<dbReference type="Proteomes" id="UP000015105">
    <property type="component" value="Chromosome 1D"/>
</dbReference>
<dbReference type="PRINTS" id="PR00120">
    <property type="entry name" value="HATPASE"/>
</dbReference>
<evidence type="ECO:0000256" key="15">
    <source>
        <dbReference type="SAM" id="SignalP"/>
    </source>
</evidence>
<reference evidence="17" key="5">
    <citation type="journal article" date="2021" name="G3 (Bethesda)">
        <title>Aegilops tauschii genome assembly Aet v5.0 features greater sequence contiguity and improved annotation.</title>
        <authorList>
            <person name="Wang L."/>
            <person name="Zhu T."/>
            <person name="Rodriguez J.C."/>
            <person name="Deal K.R."/>
            <person name="Dubcovsky J."/>
            <person name="McGuire P.E."/>
            <person name="Lux T."/>
            <person name="Spannagl M."/>
            <person name="Mayer K.F.X."/>
            <person name="Baldrich P."/>
            <person name="Meyers B.C."/>
            <person name="Huo N."/>
            <person name="Gu Y.Q."/>
            <person name="Zhou H."/>
            <person name="Devos K.M."/>
            <person name="Bennetzen J.L."/>
            <person name="Unver T."/>
            <person name="Budak H."/>
            <person name="Gulick P.J."/>
            <person name="Galiba G."/>
            <person name="Kalapos B."/>
            <person name="Nelson D.R."/>
            <person name="Li P."/>
            <person name="You F.M."/>
            <person name="Luo M.C."/>
            <person name="Dvorak J."/>
        </authorList>
    </citation>
    <scope>NUCLEOTIDE SEQUENCE [LARGE SCALE GENOMIC DNA]</scope>
    <source>
        <strain evidence="17">cv. AL8/78</strain>
    </source>
</reference>
<protein>
    <recommendedName>
        <fullName evidence="14">Plasma membrane ATPase</fullName>
        <ecNumber evidence="14">7.1.2.1</ecNumber>
    </recommendedName>
</protein>
<dbReference type="GO" id="GO:0008553">
    <property type="term" value="F:P-type proton-exporting transporter activity"/>
    <property type="evidence" value="ECO:0007669"/>
    <property type="project" value="UniProtKB-UniRule"/>
</dbReference>
<comment type="similarity">
    <text evidence="2 14">Belongs to the cation transport ATPase (P-type) (TC 3.A.3) family. Type IIIA subfamily.</text>
</comment>
<dbReference type="InterPro" id="IPR023299">
    <property type="entry name" value="ATPase_P-typ_cyto_dom_N"/>
</dbReference>
<keyword evidence="8 14" id="KW-0460">Magnesium</keyword>
<dbReference type="InterPro" id="IPR023214">
    <property type="entry name" value="HAD_sf"/>
</dbReference>
<dbReference type="InterPro" id="IPR008250">
    <property type="entry name" value="ATPase_P-typ_transduc_dom_A_sf"/>
</dbReference>
<feature type="domain" description="P-type ATPase A" evidence="16">
    <location>
        <begin position="64"/>
        <end position="164"/>
    </location>
</feature>
<dbReference type="Gene3D" id="6.10.140.890">
    <property type="match status" value="1"/>
</dbReference>
<keyword evidence="11 14" id="KW-0406">Ion transport</keyword>
<dbReference type="PRINTS" id="PR00119">
    <property type="entry name" value="CATATPASE"/>
</dbReference>
<dbReference type="EnsemblPlants" id="AET1Gv20624600.7">
    <property type="protein sequence ID" value="AET1Gv20624600.7"/>
    <property type="gene ID" value="AET1Gv20624600"/>
</dbReference>
<accession>A0A452Z3W4</accession>
<evidence type="ECO:0000256" key="13">
    <source>
        <dbReference type="ARBA" id="ARBA00048122"/>
    </source>
</evidence>
<feature type="transmembrane region" description="Helical" evidence="14">
    <location>
        <begin position="179"/>
        <end position="202"/>
    </location>
</feature>
<evidence type="ECO:0000313" key="17">
    <source>
        <dbReference type="EnsemblPlants" id="AET1Gv20624600.7"/>
    </source>
</evidence>
<keyword evidence="14" id="KW-0375">Hydrogen ion transport</keyword>
<organism evidence="17 18">
    <name type="scientific">Aegilops tauschii subsp. strangulata</name>
    <name type="common">Goatgrass</name>
    <dbReference type="NCBI Taxonomy" id="200361"/>
    <lineage>
        <taxon>Eukaryota</taxon>
        <taxon>Viridiplantae</taxon>
        <taxon>Streptophyta</taxon>
        <taxon>Embryophyta</taxon>
        <taxon>Tracheophyta</taxon>
        <taxon>Spermatophyta</taxon>
        <taxon>Magnoliopsida</taxon>
        <taxon>Liliopsida</taxon>
        <taxon>Poales</taxon>
        <taxon>Poaceae</taxon>
        <taxon>BOP clade</taxon>
        <taxon>Pooideae</taxon>
        <taxon>Triticodae</taxon>
        <taxon>Triticeae</taxon>
        <taxon>Triticinae</taxon>
        <taxon>Aegilops</taxon>
    </lineage>
</organism>
<evidence type="ECO:0000256" key="11">
    <source>
        <dbReference type="ARBA" id="ARBA00023065"/>
    </source>
</evidence>
<keyword evidence="18" id="KW-1185">Reference proteome</keyword>
<evidence type="ECO:0000256" key="1">
    <source>
        <dbReference type="ARBA" id="ARBA00004141"/>
    </source>
</evidence>
<dbReference type="Pfam" id="PF00702">
    <property type="entry name" value="Hydrolase"/>
    <property type="match status" value="1"/>
</dbReference>
<evidence type="ECO:0000256" key="10">
    <source>
        <dbReference type="ARBA" id="ARBA00022989"/>
    </source>
</evidence>
<dbReference type="GO" id="GO:0120029">
    <property type="term" value="P:proton export across plasma membrane"/>
    <property type="evidence" value="ECO:0007669"/>
    <property type="project" value="UniProtKB-UniRule"/>
</dbReference>
<evidence type="ECO:0000256" key="9">
    <source>
        <dbReference type="ARBA" id="ARBA00022967"/>
    </source>
</evidence>
<dbReference type="InterPro" id="IPR044492">
    <property type="entry name" value="P_typ_ATPase_HD_dom"/>
</dbReference>
<dbReference type="PROSITE" id="PS00154">
    <property type="entry name" value="ATPASE_E1_E2"/>
    <property type="match status" value="1"/>
</dbReference>
<evidence type="ECO:0000259" key="16">
    <source>
        <dbReference type="Pfam" id="PF00122"/>
    </source>
</evidence>
<evidence type="ECO:0000256" key="6">
    <source>
        <dbReference type="ARBA" id="ARBA00022741"/>
    </source>
</evidence>
<dbReference type="NCBIfam" id="TIGR01647">
    <property type="entry name" value="ATPase-IIIA_H"/>
    <property type="match status" value="1"/>
</dbReference>
<dbReference type="GO" id="GO:0046872">
    <property type="term" value="F:metal ion binding"/>
    <property type="evidence" value="ECO:0007669"/>
    <property type="project" value="UniProtKB-KW"/>
</dbReference>
<name>A0A452Z3W4_AEGTS</name>
<dbReference type="SUPFAM" id="SSF81665">
    <property type="entry name" value="Calcium ATPase, transmembrane domain M"/>
    <property type="match status" value="1"/>
</dbReference>
<evidence type="ECO:0000256" key="7">
    <source>
        <dbReference type="ARBA" id="ARBA00022840"/>
    </source>
</evidence>
<reference evidence="17" key="3">
    <citation type="journal article" date="2017" name="Nature">
        <title>Genome sequence of the progenitor of the wheat D genome Aegilops tauschii.</title>
        <authorList>
            <person name="Luo M.C."/>
            <person name="Gu Y.Q."/>
            <person name="Puiu D."/>
            <person name="Wang H."/>
            <person name="Twardziok S.O."/>
            <person name="Deal K.R."/>
            <person name="Huo N."/>
            <person name="Zhu T."/>
            <person name="Wang L."/>
            <person name="Wang Y."/>
            <person name="McGuire P.E."/>
            <person name="Liu S."/>
            <person name="Long H."/>
            <person name="Ramasamy R.K."/>
            <person name="Rodriguez J.C."/>
            <person name="Van S.L."/>
            <person name="Yuan L."/>
            <person name="Wang Z."/>
            <person name="Xia Z."/>
            <person name="Xiao L."/>
            <person name="Anderson O.D."/>
            <person name="Ouyang S."/>
            <person name="Liang Y."/>
            <person name="Zimin A.V."/>
            <person name="Pertea G."/>
            <person name="Qi P."/>
            <person name="Bennetzen J.L."/>
            <person name="Dai X."/>
            <person name="Dawson M.W."/>
            <person name="Muller H.G."/>
            <person name="Kugler K."/>
            <person name="Rivarola-Duarte L."/>
            <person name="Spannagl M."/>
            <person name="Mayer K.F.X."/>
            <person name="Lu F.H."/>
            <person name="Bevan M.W."/>
            <person name="Leroy P."/>
            <person name="Li P."/>
            <person name="You F.M."/>
            <person name="Sun Q."/>
            <person name="Liu Z."/>
            <person name="Lyons E."/>
            <person name="Wicker T."/>
            <person name="Salzberg S.L."/>
            <person name="Devos K.M."/>
            <person name="Dvorak J."/>
        </authorList>
    </citation>
    <scope>NUCLEOTIDE SEQUENCE [LARGE SCALE GENOMIC DNA]</scope>
    <source>
        <strain evidence="17">cv. AL8/78</strain>
    </source>
</reference>